<dbReference type="Proteomes" id="UP001318040">
    <property type="component" value="Chromosome 26"/>
</dbReference>
<dbReference type="GO" id="GO:0005886">
    <property type="term" value="C:plasma membrane"/>
    <property type="evidence" value="ECO:0007669"/>
    <property type="project" value="UniProtKB-SubCell"/>
</dbReference>
<evidence type="ECO:0000313" key="9">
    <source>
        <dbReference type="Proteomes" id="UP001318040"/>
    </source>
</evidence>
<keyword evidence="9" id="KW-1185">Reference proteome</keyword>
<dbReference type="KEGG" id="pmrn:116946255"/>
<dbReference type="PANTHER" id="PTHR20855">
    <property type="entry name" value="ADIPOR/PROGESTIN RECEPTOR-RELATED"/>
    <property type="match status" value="1"/>
</dbReference>
<dbReference type="GeneID" id="116946255"/>
<evidence type="ECO:0000256" key="8">
    <source>
        <dbReference type="SAM" id="Phobius"/>
    </source>
</evidence>
<dbReference type="PANTHER" id="PTHR20855:SF3">
    <property type="entry name" value="LD03007P"/>
    <property type="match status" value="1"/>
</dbReference>
<keyword evidence="7" id="KW-0862">Zinc</keyword>
<feature type="transmembrane region" description="Helical" evidence="8">
    <location>
        <begin position="189"/>
        <end position="207"/>
    </location>
</feature>
<evidence type="ECO:0000256" key="7">
    <source>
        <dbReference type="PIRSR" id="PIRSR604254-1"/>
    </source>
</evidence>
<feature type="transmembrane region" description="Helical" evidence="8">
    <location>
        <begin position="164"/>
        <end position="183"/>
    </location>
</feature>
<dbReference type="GO" id="GO:0140911">
    <property type="term" value="F:pore-forming activity"/>
    <property type="evidence" value="ECO:0007669"/>
    <property type="project" value="InterPro"/>
</dbReference>
<sequence>MKTHAGCMCGRRGETRSHIARFMNRRAPAKERYRPTDYEHAANCVTHALWILPSTLGSLLLHRRADGPLEGVTACVYGLGLCALFTVSTLFHTISWRKSHLQRVEQCFHMCDRVTIYFFIAASYAPWLNLRELGPWAAHMRWLVWVMACAGTIYVCLYHERYKLLELLCYATMGLCPALVILSSPEQDGVWELALGGALYALGVVFFKSDGLVPFAHAIWHVFVVLGATVHYFAIWHHLYGRGAGGVDGAAAEPLGVRVVWDF</sequence>
<dbReference type="InterPro" id="IPR004254">
    <property type="entry name" value="AdipoR/HlyIII-related"/>
</dbReference>
<keyword evidence="3" id="KW-1003">Cell membrane</keyword>
<name>A0AAJ7TFZ6_PETMA</name>
<dbReference type="GO" id="GO:0046872">
    <property type="term" value="F:metal ion binding"/>
    <property type="evidence" value="ECO:0007669"/>
    <property type="project" value="UniProtKB-KW"/>
</dbReference>
<keyword evidence="6 8" id="KW-0472">Membrane</keyword>
<evidence type="ECO:0000256" key="2">
    <source>
        <dbReference type="ARBA" id="ARBA00007018"/>
    </source>
</evidence>
<keyword evidence="4 8" id="KW-0812">Transmembrane</keyword>
<feature type="binding site" evidence="7">
    <location>
        <position position="217"/>
    </location>
    <ligand>
        <name>Zn(2+)</name>
        <dbReference type="ChEBI" id="CHEBI:29105"/>
    </ligand>
</feature>
<accession>A0AAJ7TFZ6</accession>
<comment type="subcellular location">
    <subcellularLocation>
        <location evidence="1">Cell membrane</location>
        <topology evidence="1">Multi-pass membrane protein</topology>
    </subcellularLocation>
</comment>
<proteinExistence type="inferred from homology"/>
<keyword evidence="5 8" id="KW-1133">Transmembrane helix</keyword>
<protein>
    <submittedName>
        <fullName evidence="10">Monocyte to macrophage differentiation factor 2-like isoform X1</fullName>
    </submittedName>
</protein>
<evidence type="ECO:0000256" key="3">
    <source>
        <dbReference type="ARBA" id="ARBA00022475"/>
    </source>
</evidence>
<feature type="binding site" evidence="7">
    <location>
        <position position="221"/>
    </location>
    <ligand>
        <name>Zn(2+)</name>
        <dbReference type="ChEBI" id="CHEBI:29105"/>
    </ligand>
</feature>
<feature type="transmembrane region" description="Helical" evidence="8">
    <location>
        <begin position="136"/>
        <end position="157"/>
    </location>
</feature>
<feature type="binding site" evidence="7">
    <location>
        <position position="92"/>
    </location>
    <ligand>
        <name>Zn(2+)</name>
        <dbReference type="ChEBI" id="CHEBI:29105"/>
    </ligand>
</feature>
<feature type="transmembrane region" description="Helical" evidence="8">
    <location>
        <begin position="71"/>
        <end position="94"/>
    </location>
</feature>
<evidence type="ECO:0000256" key="6">
    <source>
        <dbReference type="ARBA" id="ARBA00023136"/>
    </source>
</evidence>
<comment type="similarity">
    <text evidence="2">Belongs to the ADIPOR family.</text>
</comment>
<dbReference type="AlphaFoldDB" id="A0AAJ7TFZ6"/>
<dbReference type="InterPro" id="IPR005744">
    <property type="entry name" value="Hy-lIII"/>
</dbReference>
<dbReference type="RefSeq" id="XP_032817164.1">
    <property type="nucleotide sequence ID" value="XM_032961273.1"/>
</dbReference>
<evidence type="ECO:0000313" key="10">
    <source>
        <dbReference type="RefSeq" id="XP_032817164.1"/>
    </source>
</evidence>
<evidence type="ECO:0000256" key="4">
    <source>
        <dbReference type="ARBA" id="ARBA00022692"/>
    </source>
</evidence>
<keyword evidence="7" id="KW-0479">Metal-binding</keyword>
<reference evidence="10" key="1">
    <citation type="submission" date="2025-08" db="UniProtKB">
        <authorList>
            <consortium name="RefSeq"/>
        </authorList>
    </citation>
    <scope>IDENTIFICATION</scope>
    <source>
        <tissue evidence="10">Sperm</tissue>
    </source>
</reference>
<feature type="transmembrane region" description="Helical" evidence="8">
    <location>
        <begin position="114"/>
        <end position="130"/>
    </location>
</feature>
<gene>
    <name evidence="10" type="primary">LOC116946255</name>
</gene>
<evidence type="ECO:0000256" key="5">
    <source>
        <dbReference type="ARBA" id="ARBA00022989"/>
    </source>
</evidence>
<feature type="transmembrane region" description="Helical" evidence="8">
    <location>
        <begin position="219"/>
        <end position="239"/>
    </location>
</feature>
<dbReference type="Pfam" id="PF03006">
    <property type="entry name" value="HlyIII"/>
    <property type="match status" value="1"/>
</dbReference>
<dbReference type="NCBIfam" id="TIGR01065">
    <property type="entry name" value="hlyIII"/>
    <property type="match status" value="1"/>
</dbReference>
<evidence type="ECO:0000256" key="1">
    <source>
        <dbReference type="ARBA" id="ARBA00004651"/>
    </source>
</evidence>
<organism evidence="9 10">
    <name type="scientific">Petromyzon marinus</name>
    <name type="common">Sea lamprey</name>
    <dbReference type="NCBI Taxonomy" id="7757"/>
    <lineage>
        <taxon>Eukaryota</taxon>
        <taxon>Metazoa</taxon>
        <taxon>Chordata</taxon>
        <taxon>Craniata</taxon>
        <taxon>Vertebrata</taxon>
        <taxon>Cyclostomata</taxon>
        <taxon>Hyperoartia</taxon>
        <taxon>Petromyzontiformes</taxon>
        <taxon>Petromyzontidae</taxon>
        <taxon>Petromyzon</taxon>
    </lineage>
</organism>